<sequence length="254" mass="29455">MIAVISDVHFPSNAERQKIMETGLKKLTGIRALFICGDFTDNRNDTKPEEEMKLPEYIKKLPYPVFFIDGNHEDYDVLKRLPKISDSENELLFQKSGCSLTAEDTMKASDGIYYLKRGSVCKIDGFSMLLIGGSTTGPGYKKNHPDIWQKDEDLSKEDEKRVLKSLQENNYTFDLILTHTVPECMVKAWFPDKDLSVTNKILEHVWHSISYQHWLFGHFHDDEDYPERMHCLYNDVMLLEALKDGGIRAERRKL</sequence>
<dbReference type="CDD" id="cd00838">
    <property type="entry name" value="MPP_superfamily"/>
    <property type="match status" value="1"/>
</dbReference>
<dbReference type="InterPro" id="IPR004843">
    <property type="entry name" value="Calcineurin-like_PHP"/>
</dbReference>
<dbReference type="EMBL" id="JAJEQN010000017">
    <property type="protein sequence ID" value="MCC2221598.1"/>
    <property type="molecule type" value="Genomic_DNA"/>
</dbReference>
<name>A0AAE3E3P5_9FIRM</name>
<dbReference type="SUPFAM" id="SSF56300">
    <property type="entry name" value="Metallo-dependent phosphatases"/>
    <property type="match status" value="1"/>
</dbReference>
<gene>
    <name evidence="2" type="ORF">LKD48_08115</name>
</gene>
<dbReference type="Pfam" id="PF00149">
    <property type="entry name" value="Metallophos"/>
    <property type="match status" value="1"/>
</dbReference>
<dbReference type="GO" id="GO:0016787">
    <property type="term" value="F:hydrolase activity"/>
    <property type="evidence" value="ECO:0007669"/>
    <property type="project" value="InterPro"/>
</dbReference>
<dbReference type="Proteomes" id="UP001198200">
    <property type="component" value="Unassembled WGS sequence"/>
</dbReference>
<keyword evidence="3" id="KW-1185">Reference proteome</keyword>
<organism evidence="2 3">
    <name type="scientific">Anthropogastromicrobium aceti</name>
    <dbReference type="NCBI Taxonomy" id="2981768"/>
    <lineage>
        <taxon>Bacteria</taxon>
        <taxon>Bacillati</taxon>
        <taxon>Bacillota</taxon>
        <taxon>Clostridia</taxon>
        <taxon>Lachnospirales</taxon>
        <taxon>Lachnospiraceae</taxon>
        <taxon>Anthropogastromicrobium</taxon>
    </lineage>
</organism>
<comment type="caution">
    <text evidence="2">The sequence shown here is derived from an EMBL/GenBank/DDBJ whole genome shotgun (WGS) entry which is preliminary data.</text>
</comment>
<evidence type="ECO:0000313" key="3">
    <source>
        <dbReference type="Proteomes" id="UP001198200"/>
    </source>
</evidence>
<dbReference type="Gene3D" id="3.60.21.10">
    <property type="match status" value="1"/>
</dbReference>
<reference evidence="2 3" key="1">
    <citation type="submission" date="2021-10" db="EMBL/GenBank/DDBJ databases">
        <title>Anaerobic single-cell dispensing facilitates the cultivation of human gut bacteria.</title>
        <authorList>
            <person name="Afrizal A."/>
        </authorList>
    </citation>
    <scope>NUCLEOTIDE SEQUENCE [LARGE SCALE GENOMIC DNA]</scope>
    <source>
        <strain evidence="2 3">CLA-AA-H224</strain>
    </source>
</reference>
<dbReference type="AlphaFoldDB" id="A0AAE3E3P5"/>
<evidence type="ECO:0000313" key="2">
    <source>
        <dbReference type="EMBL" id="MCC2221598.1"/>
    </source>
</evidence>
<dbReference type="InterPro" id="IPR029052">
    <property type="entry name" value="Metallo-depent_PP-like"/>
</dbReference>
<proteinExistence type="predicted"/>
<evidence type="ECO:0000259" key="1">
    <source>
        <dbReference type="Pfam" id="PF00149"/>
    </source>
</evidence>
<accession>A0AAE3E3P5</accession>
<dbReference type="RefSeq" id="WP_308731703.1">
    <property type="nucleotide sequence ID" value="NZ_JAJEQN010000017.1"/>
</dbReference>
<feature type="domain" description="Calcineurin-like phosphoesterase" evidence="1">
    <location>
        <begin position="2"/>
        <end position="221"/>
    </location>
</feature>
<protein>
    <submittedName>
        <fullName evidence="2">Metallophosphoesterase</fullName>
    </submittedName>
</protein>